<dbReference type="InterPro" id="IPR036045">
    <property type="entry name" value="Sec1-like_sf"/>
</dbReference>
<dbReference type="SUPFAM" id="SSF56815">
    <property type="entry name" value="Sec1/munc18-like (SM) proteins"/>
    <property type="match status" value="1"/>
</dbReference>
<dbReference type="PIRSF" id="PIRSF005715">
    <property type="entry name" value="VPS45_Sec1"/>
    <property type="match status" value="1"/>
</dbReference>
<evidence type="ECO:0000256" key="1">
    <source>
        <dbReference type="ARBA" id="ARBA00009884"/>
    </source>
</evidence>
<accession>A0A1Y1JAC3</accession>
<dbReference type="InterPro" id="IPR001619">
    <property type="entry name" value="Sec1-like"/>
</dbReference>
<dbReference type="InterPro" id="IPR043154">
    <property type="entry name" value="Sec-1-like_dom1"/>
</dbReference>
<dbReference type="Gene3D" id="1.25.40.60">
    <property type="match status" value="1"/>
</dbReference>
<sequence>MENNPYVFKSLVQIYEEYLNLIIHRVKGYKVLILDDETKTIISLIFSHSYILEKEIFLTLNFNDNNIFEDLNSNKENDKFDFKNYKIKNLKHLKAIFLLRPTHTNILKLMKELRRPMFLEYYIFFTNVLNDKYVEKLAKADEFEVIKNIMEYYIDAYVLHDNLFSLNIDYTSFLYKNYDKHYPSRIDQRKKKDPLLKNNQSGKWTLGNYDYTIGHMGNHKYEKLAIEEFDQLDQGGERKEEGILSNSFPYKNDKSMGDDDTSIQSNFALFENQVVQRIVDGIFSLLCSVKQVPDIIYNRNSTICKHIIDLIKIKMLRNETVFSSVLDSYEKYNEQEDRQRNISNQQNENNNNYQFNNIIGNQNVNGSFEGNCCYMFIIDRREDPITPLLTQWTYQAMLHELIGIDNNKINLENNSEEEQIVMSCIYDDFYNEHLFDNFGDLGKAVKTYVDIYQEETSRKSNLESIDDIHKFIEIYPNYKKLSGNVTKHVNILHKFSEIVEKRQLFYISELEQSISIYHRKSEHFKQVIETIKNYSYTNYDVLRLSLLYSLKYEDEEHVEMIKTELIKRNIDKDQILLIDALLMYSNEQTRNNQLFKEQTFLNFAKTTITRTIKGTSNVFTLHKSYIYYIIEDLIKSKLNHHIYTRTNLLNIEPNMNKKINSIIVFFIGGATYEEYRDLQSLSKRYNITFLLGSTQLHNSHSFLADALQLVKE</sequence>
<dbReference type="OMA" id="VHQLNNA"/>
<gene>
    <name evidence="2" type="ORF">PGO_040460</name>
</gene>
<name>A0A1Y1JAC3_PLAGO</name>
<dbReference type="InterPro" id="IPR043127">
    <property type="entry name" value="Sec-1-like_dom3a"/>
</dbReference>
<organism evidence="2 3">
    <name type="scientific">Plasmodium gonderi</name>
    <dbReference type="NCBI Taxonomy" id="77519"/>
    <lineage>
        <taxon>Eukaryota</taxon>
        <taxon>Sar</taxon>
        <taxon>Alveolata</taxon>
        <taxon>Apicomplexa</taxon>
        <taxon>Aconoidasida</taxon>
        <taxon>Haemosporida</taxon>
        <taxon>Plasmodiidae</taxon>
        <taxon>Plasmodium</taxon>
        <taxon>Plasmodium (Plasmodium)</taxon>
    </lineage>
</organism>
<proteinExistence type="inferred from homology"/>
<dbReference type="RefSeq" id="XP_028542035.1">
    <property type="nucleotide sequence ID" value="XM_028686234.1"/>
</dbReference>
<dbReference type="Pfam" id="PF00995">
    <property type="entry name" value="Sec1"/>
    <property type="match status" value="2"/>
</dbReference>
<dbReference type="Gene3D" id="3.40.50.2060">
    <property type="match status" value="1"/>
</dbReference>
<dbReference type="InterPro" id="IPR027482">
    <property type="entry name" value="Sec1-like_dom2"/>
</dbReference>
<protein>
    <submittedName>
        <fullName evidence="2">Vacuolar protein sorting-associated protein 45</fullName>
    </submittedName>
</protein>
<dbReference type="AlphaFoldDB" id="A0A1Y1JAC3"/>
<dbReference type="Proteomes" id="UP000195521">
    <property type="component" value="Unassembled WGS sequence"/>
</dbReference>
<dbReference type="Gene3D" id="3.90.830.10">
    <property type="entry name" value="Syntaxin Binding Protein 1, Chain A, domain 2"/>
    <property type="match status" value="1"/>
</dbReference>
<comment type="caution">
    <text evidence="2">The sequence shown here is derived from an EMBL/GenBank/DDBJ whole genome shotgun (WGS) entry which is preliminary data.</text>
</comment>
<dbReference type="GeneID" id="39746157"/>
<dbReference type="Gene3D" id="3.40.50.1910">
    <property type="match status" value="1"/>
</dbReference>
<dbReference type="GO" id="GO:0016192">
    <property type="term" value="P:vesicle-mediated transport"/>
    <property type="evidence" value="ECO:0007669"/>
    <property type="project" value="InterPro"/>
</dbReference>
<dbReference type="EMBL" id="BDQF01000004">
    <property type="protein sequence ID" value="GAW79446.1"/>
    <property type="molecule type" value="Genomic_DNA"/>
</dbReference>
<comment type="similarity">
    <text evidence="1">Belongs to the STXBP/unc-18/SEC1 family.</text>
</comment>
<evidence type="ECO:0000313" key="3">
    <source>
        <dbReference type="Proteomes" id="UP000195521"/>
    </source>
</evidence>
<dbReference type="OrthoDB" id="10266265at2759"/>
<reference evidence="3" key="1">
    <citation type="submission" date="2017-04" db="EMBL/GenBank/DDBJ databases">
        <title>Plasmodium gonderi genome.</title>
        <authorList>
            <person name="Arisue N."/>
            <person name="Honma H."/>
            <person name="Kawai S."/>
            <person name="Tougan T."/>
            <person name="Tanabe K."/>
            <person name="Horii T."/>
        </authorList>
    </citation>
    <scope>NUCLEOTIDE SEQUENCE [LARGE SCALE GENOMIC DNA]</scope>
    <source>
        <strain evidence="3">ATCC 30045</strain>
    </source>
</reference>
<dbReference type="PANTHER" id="PTHR11679">
    <property type="entry name" value="VESICLE PROTEIN SORTING-ASSOCIATED"/>
    <property type="match status" value="1"/>
</dbReference>
<evidence type="ECO:0000313" key="2">
    <source>
        <dbReference type="EMBL" id="GAW79446.1"/>
    </source>
</evidence>
<keyword evidence="3" id="KW-1185">Reference proteome</keyword>